<gene>
    <name evidence="1" type="ORF">EI71_00701</name>
</gene>
<comment type="caution">
    <text evidence="1">The sequence shown here is derived from an EMBL/GenBank/DDBJ whole genome shotgun (WGS) entry which is preliminary data.</text>
</comment>
<organism evidence="1 2">
    <name type="scientific">Anaeroplasma bactoclasticum</name>
    <dbReference type="NCBI Taxonomy" id="2088"/>
    <lineage>
        <taxon>Bacteria</taxon>
        <taxon>Bacillati</taxon>
        <taxon>Mycoplasmatota</taxon>
        <taxon>Mollicutes</taxon>
        <taxon>Anaeroplasmatales</taxon>
        <taxon>Anaeroplasmataceae</taxon>
        <taxon>Anaeroplasma</taxon>
    </lineage>
</organism>
<name>A0A397RW16_9MOLU</name>
<reference evidence="1 2" key="1">
    <citation type="submission" date="2018-08" db="EMBL/GenBank/DDBJ databases">
        <title>Genomic Encyclopedia of Archaeal and Bacterial Type Strains, Phase II (KMG-II): from individual species to whole genera.</title>
        <authorList>
            <person name="Goeker M."/>
        </authorList>
    </citation>
    <scope>NUCLEOTIDE SEQUENCE [LARGE SCALE GENOMIC DNA]</scope>
    <source>
        <strain evidence="1 2">ATCC 27112</strain>
    </source>
</reference>
<evidence type="ECO:0000313" key="2">
    <source>
        <dbReference type="Proteomes" id="UP000266506"/>
    </source>
</evidence>
<dbReference type="Proteomes" id="UP000266506">
    <property type="component" value="Unassembled WGS sequence"/>
</dbReference>
<dbReference type="AlphaFoldDB" id="A0A397RW16"/>
<keyword evidence="2" id="KW-1185">Reference proteome</keyword>
<evidence type="ECO:0000313" key="1">
    <source>
        <dbReference type="EMBL" id="RIA77918.1"/>
    </source>
</evidence>
<dbReference type="EMBL" id="QXEV01000005">
    <property type="protein sequence ID" value="RIA77918.1"/>
    <property type="molecule type" value="Genomic_DNA"/>
</dbReference>
<sequence>MIEEKLTKIAEKVSNYNYGNYGRIFTPEQVFSEYVLYYEGIDFEIDCEAFEKMIDDFYMEEAASSYEFPMHTLKLDNLAKDEYEYFYERLKDICIKIHDATDSNWLKEKIESWFVTK</sequence>
<dbReference type="InParanoid" id="A0A397RW16"/>
<proteinExistence type="predicted"/>
<dbReference type="RefSeq" id="WP_119015867.1">
    <property type="nucleotide sequence ID" value="NZ_QXEV01000005.1"/>
</dbReference>
<accession>A0A397RW16</accession>
<protein>
    <submittedName>
        <fullName evidence="1">Uncharacterized protein</fullName>
    </submittedName>
</protein>